<dbReference type="Proteomes" id="UP000011116">
    <property type="component" value="Chromosome 2H"/>
</dbReference>
<gene>
    <name evidence="2" type="primary">LOC123427372</name>
</gene>
<dbReference type="EnsemblPlants" id="HORVU.MOREX.r3.2HG0184760.1">
    <property type="protein sequence ID" value="HORVU.MOREX.r3.2HG0184760.1"/>
    <property type="gene ID" value="HORVU.MOREX.r3.2HG0184760"/>
</dbReference>
<proteinExistence type="predicted"/>
<feature type="compositionally biased region" description="Basic and acidic residues" evidence="1">
    <location>
        <begin position="265"/>
        <end position="293"/>
    </location>
</feature>
<dbReference type="KEGG" id="hvg:123427372"/>
<dbReference type="Gramene" id="HORVU.MOREX.r3.2HG0184760.1">
    <property type="protein sequence ID" value="HORVU.MOREX.r3.2HG0184760.1"/>
    <property type="gene ID" value="HORVU.MOREX.r3.2HG0184760"/>
</dbReference>
<dbReference type="PANTHER" id="PTHR34194">
    <property type="entry name" value="F14J8.16 PROTEIN"/>
    <property type="match status" value="1"/>
</dbReference>
<accession>A0A8I6XE87</accession>
<dbReference type="Gramene" id="HORVU.MOREX.r2.2HG0152940.1">
    <property type="protein sequence ID" value="HORVU.MOREX.r2.2HG0152940.1"/>
    <property type="gene ID" value="HORVU.MOREX.r2.2HG0152940"/>
</dbReference>
<reference evidence="3" key="1">
    <citation type="journal article" date="2012" name="Nature">
        <title>A physical, genetic and functional sequence assembly of the barley genome.</title>
        <authorList>
            <consortium name="The International Barley Genome Sequencing Consortium"/>
            <person name="Mayer K.F."/>
            <person name="Waugh R."/>
            <person name="Brown J.W."/>
            <person name="Schulman A."/>
            <person name="Langridge P."/>
            <person name="Platzer M."/>
            <person name="Fincher G.B."/>
            <person name="Muehlbauer G.J."/>
            <person name="Sato K."/>
            <person name="Close T.J."/>
            <person name="Wise R.P."/>
            <person name="Stein N."/>
        </authorList>
    </citation>
    <scope>NUCLEOTIDE SEQUENCE [LARGE SCALE GENOMIC DNA]</scope>
    <source>
        <strain evidence="3">cv. Morex</strain>
    </source>
</reference>
<feature type="compositionally biased region" description="Basic and acidic residues" evidence="1">
    <location>
        <begin position="161"/>
        <end position="172"/>
    </location>
</feature>
<reference evidence="2" key="3">
    <citation type="submission" date="2022-01" db="UniProtKB">
        <authorList>
            <consortium name="EnsemblPlants"/>
        </authorList>
    </citation>
    <scope>IDENTIFICATION</scope>
    <source>
        <strain evidence="2">subsp. vulgare</strain>
    </source>
</reference>
<dbReference type="OrthoDB" id="298344at2759"/>
<reference evidence="2" key="2">
    <citation type="submission" date="2020-10" db="EMBL/GenBank/DDBJ databases">
        <authorList>
            <person name="Scholz U."/>
            <person name="Mascher M."/>
            <person name="Fiebig A."/>
        </authorList>
    </citation>
    <scope>NUCLEOTIDE SEQUENCE [LARGE SCALE GENOMIC DNA]</scope>
    <source>
        <strain evidence="2">cv. Morex</strain>
    </source>
</reference>
<sequence length="555" mass="61529">MPPRPRTPASAADFVASKLAAQGISNHQVDRDYLNHLQDLHPGGDSFADFVAAKLAAQGISAHQVDPDYLNHLQDLQHLHPGGGSSADFVAAKLAAQGISAHQVDPDYLSHLQDLHPGSDSSAPERPARGLLDSLLHAIKCEQPDDGGARIALLPSPAPEGSDRPVEEKKPPAEIPGYDTADMDEHYSTFLRHTRVVKGRMVLEIGGKVIPYDQVDKADGAEKKDGEEAAARAASAENGGGVKKEKEKGKEKRKRKVGRPALKPRVRDSHSLLQKGRKEEKKGGKNGGEKIKVEEEEEEDQGRGVKNRAKKIKYRVPDSPAHQQKSRGDKDGGEEGAKKIKVEEEEEKVAGISTGSRPPLKARVRDSPAHWQKGQKEKKGVKNGAKKIKREKDEDKPSRELPVKTLNTVNRETDSRHNAEPPVASGLHGVVWPKHIMERPDSEFKERLMRVLCKPFSQGEYDMLLGNATIHLPATKKRQTRSGVKYYDSTHERVPSYFDCHPDLAKQVRVESSSKPNQLALLRGFFFWMENITNDGQFRPWSDDFKLYKIVPPTE</sequence>
<organism evidence="2 3">
    <name type="scientific">Hordeum vulgare subsp. vulgare</name>
    <name type="common">Domesticated barley</name>
    <dbReference type="NCBI Taxonomy" id="112509"/>
    <lineage>
        <taxon>Eukaryota</taxon>
        <taxon>Viridiplantae</taxon>
        <taxon>Streptophyta</taxon>
        <taxon>Embryophyta</taxon>
        <taxon>Tracheophyta</taxon>
        <taxon>Spermatophyta</taxon>
        <taxon>Magnoliopsida</taxon>
        <taxon>Liliopsida</taxon>
        <taxon>Poales</taxon>
        <taxon>Poaceae</taxon>
        <taxon>BOP clade</taxon>
        <taxon>Pooideae</taxon>
        <taxon>Triticodae</taxon>
        <taxon>Triticeae</taxon>
        <taxon>Hordeinae</taxon>
        <taxon>Hordeum</taxon>
    </lineage>
</organism>
<dbReference type="AlphaFoldDB" id="A0A8I6XE87"/>
<feature type="compositionally biased region" description="Basic residues" evidence="1">
    <location>
        <begin position="305"/>
        <end position="314"/>
    </location>
</feature>
<keyword evidence="3" id="KW-1185">Reference proteome</keyword>
<feature type="compositionally biased region" description="Basic and acidic residues" evidence="1">
    <location>
        <begin position="390"/>
        <end position="402"/>
    </location>
</feature>
<dbReference type="GeneID" id="123427372"/>
<evidence type="ECO:0000313" key="2">
    <source>
        <dbReference type="EnsemblPlants" id="HORVU.MOREX.r3.2HG0184760.1"/>
    </source>
</evidence>
<feature type="region of interest" description="Disordered" evidence="1">
    <location>
        <begin position="221"/>
        <end position="402"/>
    </location>
</feature>
<feature type="compositionally biased region" description="Basic and acidic residues" evidence="1">
    <location>
        <begin position="363"/>
        <end position="380"/>
    </location>
</feature>
<feature type="compositionally biased region" description="Basic residues" evidence="1">
    <location>
        <begin position="251"/>
        <end position="264"/>
    </location>
</feature>
<evidence type="ECO:0000313" key="3">
    <source>
        <dbReference type="Proteomes" id="UP000011116"/>
    </source>
</evidence>
<evidence type="ECO:0000256" key="1">
    <source>
        <dbReference type="SAM" id="MobiDB-lite"/>
    </source>
</evidence>
<dbReference type="RefSeq" id="XP_044967332.1">
    <property type="nucleotide sequence ID" value="XM_045111397.1"/>
</dbReference>
<name>A0A8I6XE87_HORVV</name>
<feature type="region of interest" description="Disordered" evidence="1">
    <location>
        <begin position="147"/>
        <end position="181"/>
    </location>
</feature>
<feature type="compositionally biased region" description="Basic and acidic residues" evidence="1">
    <location>
        <begin position="221"/>
        <end position="230"/>
    </location>
</feature>
<protein>
    <submittedName>
        <fullName evidence="2">Uncharacterized protein</fullName>
    </submittedName>
</protein>
<dbReference type="PANTHER" id="PTHR34194:SF31">
    <property type="entry name" value="OS04G0221000 PROTEIN"/>
    <property type="match status" value="1"/>
</dbReference>
<feature type="compositionally biased region" description="Basic and acidic residues" evidence="1">
    <location>
        <begin position="326"/>
        <end position="342"/>
    </location>
</feature>